<dbReference type="PROSITE" id="PS00674">
    <property type="entry name" value="AAA"/>
    <property type="match status" value="1"/>
</dbReference>
<dbReference type="AlphaFoldDB" id="A0A8G1RSU0"/>
<proteinExistence type="inferred from homology"/>
<organism evidence="15 16">
    <name type="scientific">Aspergillus fijiensis CBS 313.89</name>
    <dbReference type="NCBI Taxonomy" id="1448319"/>
    <lineage>
        <taxon>Eukaryota</taxon>
        <taxon>Fungi</taxon>
        <taxon>Dikarya</taxon>
        <taxon>Ascomycota</taxon>
        <taxon>Pezizomycotina</taxon>
        <taxon>Eurotiomycetes</taxon>
        <taxon>Eurotiomycetidae</taxon>
        <taxon>Eurotiales</taxon>
        <taxon>Aspergillaceae</taxon>
        <taxon>Aspergillus</taxon>
    </lineage>
</organism>
<evidence type="ECO:0000256" key="11">
    <source>
        <dbReference type="ARBA" id="ARBA00048778"/>
    </source>
</evidence>
<dbReference type="InterPro" id="IPR003959">
    <property type="entry name" value="ATPase_AAA_core"/>
</dbReference>
<dbReference type="Gene3D" id="3.40.50.300">
    <property type="entry name" value="P-loop containing nucleotide triphosphate hydrolases"/>
    <property type="match status" value="1"/>
</dbReference>
<protein>
    <submittedName>
        <fullName evidence="15">P-loop containing nucleoside triphosphate hydrolase protein</fullName>
    </submittedName>
</protein>
<comment type="subcellular location">
    <subcellularLocation>
        <location evidence="1">Mitochondrion inner membrane</location>
        <topology evidence="1">Single-pass membrane protein</topology>
    </subcellularLocation>
</comment>
<dbReference type="Pfam" id="PF25426">
    <property type="entry name" value="AAA_lid_BCS1"/>
    <property type="match status" value="1"/>
</dbReference>
<dbReference type="Proteomes" id="UP000249789">
    <property type="component" value="Unassembled WGS sequence"/>
</dbReference>
<keyword evidence="5" id="KW-0999">Mitochondrion inner membrane</keyword>
<name>A0A8G1RSU0_9EURO</name>
<keyword evidence="3" id="KW-0812">Transmembrane</keyword>
<dbReference type="GO" id="GO:0005743">
    <property type="term" value="C:mitochondrial inner membrane"/>
    <property type="evidence" value="ECO:0007669"/>
    <property type="project" value="UniProtKB-SubCell"/>
</dbReference>
<accession>A0A8G1RSU0</accession>
<dbReference type="SUPFAM" id="SSF52540">
    <property type="entry name" value="P-loop containing nucleoside triphosphate hydrolases"/>
    <property type="match status" value="1"/>
</dbReference>
<gene>
    <name evidence="15" type="ORF">BO72DRAFT_495960</name>
</gene>
<dbReference type="Pfam" id="PF08740">
    <property type="entry name" value="BCS1_N"/>
    <property type="match status" value="1"/>
</dbReference>
<keyword evidence="10" id="KW-0472">Membrane</keyword>
<evidence type="ECO:0000256" key="1">
    <source>
        <dbReference type="ARBA" id="ARBA00004434"/>
    </source>
</evidence>
<evidence type="ECO:0000256" key="4">
    <source>
        <dbReference type="ARBA" id="ARBA00022741"/>
    </source>
</evidence>
<evidence type="ECO:0000313" key="16">
    <source>
        <dbReference type="Proteomes" id="UP000249789"/>
    </source>
</evidence>
<evidence type="ECO:0000256" key="5">
    <source>
        <dbReference type="ARBA" id="ARBA00022792"/>
    </source>
</evidence>
<comment type="catalytic activity">
    <reaction evidence="11">
        <text>ATP + H2O = ADP + phosphate + H(+)</text>
        <dbReference type="Rhea" id="RHEA:13065"/>
        <dbReference type="ChEBI" id="CHEBI:15377"/>
        <dbReference type="ChEBI" id="CHEBI:15378"/>
        <dbReference type="ChEBI" id="CHEBI:30616"/>
        <dbReference type="ChEBI" id="CHEBI:43474"/>
        <dbReference type="ChEBI" id="CHEBI:456216"/>
    </reaction>
    <physiologicalReaction direction="left-to-right" evidence="11">
        <dbReference type="Rhea" id="RHEA:13066"/>
    </physiologicalReaction>
</comment>
<keyword evidence="7 12" id="KW-0067">ATP-binding</keyword>
<sequence>MSGLLKKIQTHLVKSNPEGYEKVLQALLPNYGSLLSIVTKRFGLNPLTYLPYVTFAVILSCVAQRISRYICKALLHLFTTTVEIRPSDWGYNYYLFWMARHKSLNKASAFVIQTAGRYDDITCIPDEDSEDQDICEHDDWRKTIALIRTRRMRYNPCAGSYRAIPYRWGYLLHGPPGTGKSSLCFAIAGHLGLDLYLLHLSQKELTDNQLARLFRSLPFRCIVLVEDVDCVAVAQERADDGSGGAGGRDASTTNGVTLSGLLNAIDGVSAGEGRILIVTTNHVEKLDAALRRHGRVDMTIAYGYAQTPEVASLFKSTYASTDTDTLSFAPPVTPDSPSLDALASEFATLVPSGEFSGAEIQGYLLDHKKSPQFAIQGVPEWLEKTEEMRKGRRPVKDETTTGKKDA</sequence>
<dbReference type="GeneID" id="63865921"/>
<dbReference type="GO" id="GO:0005524">
    <property type="term" value="F:ATP binding"/>
    <property type="evidence" value="ECO:0007669"/>
    <property type="project" value="UniProtKB-KW"/>
</dbReference>
<evidence type="ECO:0000259" key="14">
    <source>
        <dbReference type="SMART" id="SM00382"/>
    </source>
</evidence>
<dbReference type="InterPro" id="IPR014851">
    <property type="entry name" value="BCS1_N"/>
</dbReference>
<dbReference type="VEuPathDB" id="FungiDB:BO72DRAFT_495960"/>
<dbReference type="InterPro" id="IPR003593">
    <property type="entry name" value="AAA+_ATPase"/>
</dbReference>
<dbReference type="OrthoDB" id="10251412at2759"/>
<keyword evidence="6 15" id="KW-0378">Hydrolase</keyword>
<evidence type="ECO:0000256" key="10">
    <source>
        <dbReference type="ARBA" id="ARBA00023136"/>
    </source>
</evidence>
<dbReference type="RefSeq" id="XP_040801673.1">
    <property type="nucleotide sequence ID" value="XM_040948588.1"/>
</dbReference>
<evidence type="ECO:0000256" key="7">
    <source>
        <dbReference type="ARBA" id="ARBA00022840"/>
    </source>
</evidence>
<dbReference type="PANTHER" id="PTHR23070">
    <property type="entry name" value="BCS1 AAA-TYPE ATPASE"/>
    <property type="match status" value="1"/>
</dbReference>
<evidence type="ECO:0000256" key="12">
    <source>
        <dbReference type="RuleBase" id="RU003651"/>
    </source>
</evidence>
<comment type="similarity">
    <text evidence="2">Belongs to the AAA ATPase family. BCS1 subfamily.</text>
</comment>
<keyword evidence="8" id="KW-1133">Transmembrane helix</keyword>
<keyword evidence="4 12" id="KW-0547">Nucleotide-binding</keyword>
<evidence type="ECO:0000256" key="6">
    <source>
        <dbReference type="ARBA" id="ARBA00022801"/>
    </source>
</evidence>
<feature type="region of interest" description="Disordered" evidence="13">
    <location>
        <begin position="384"/>
        <end position="406"/>
    </location>
</feature>
<dbReference type="SMART" id="SM00382">
    <property type="entry name" value="AAA"/>
    <property type="match status" value="1"/>
</dbReference>
<dbReference type="Pfam" id="PF00004">
    <property type="entry name" value="AAA"/>
    <property type="match status" value="1"/>
</dbReference>
<evidence type="ECO:0000256" key="3">
    <source>
        <dbReference type="ARBA" id="ARBA00022692"/>
    </source>
</evidence>
<dbReference type="GO" id="GO:0016887">
    <property type="term" value="F:ATP hydrolysis activity"/>
    <property type="evidence" value="ECO:0007669"/>
    <property type="project" value="InterPro"/>
</dbReference>
<evidence type="ECO:0000256" key="13">
    <source>
        <dbReference type="SAM" id="MobiDB-lite"/>
    </source>
</evidence>
<dbReference type="InterPro" id="IPR050747">
    <property type="entry name" value="Mitochondrial_chaperone_BCS1"/>
</dbReference>
<keyword evidence="16" id="KW-1185">Reference proteome</keyword>
<evidence type="ECO:0000256" key="9">
    <source>
        <dbReference type="ARBA" id="ARBA00023128"/>
    </source>
</evidence>
<dbReference type="InterPro" id="IPR003960">
    <property type="entry name" value="ATPase_AAA_CS"/>
</dbReference>
<evidence type="ECO:0000256" key="8">
    <source>
        <dbReference type="ARBA" id="ARBA00022989"/>
    </source>
</evidence>
<evidence type="ECO:0000256" key="2">
    <source>
        <dbReference type="ARBA" id="ARBA00007448"/>
    </source>
</evidence>
<dbReference type="EMBL" id="KZ824641">
    <property type="protein sequence ID" value="RAK77663.1"/>
    <property type="molecule type" value="Genomic_DNA"/>
</dbReference>
<evidence type="ECO:0000313" key="15">
    <source>
        <dbReference type="EMBL" id="RAK77663.1"/>
    </source>
</evidence>
<dbReference type="InterPro" id="IPR027417">
    <property type="entry name" value="P-loop_NTPase"/>
</dbReference>
<reference evidence="15 16" key="1">
    <citation type="submission" date="2018-02" db="EMBL/GenBank/DDBJ databases">
        <title>The genomes of Aspergillus section Nigri reveals drivers in fungal speciation.</title>
        <authorList>
            <consortium name="DOE Joint Genome Institute"/>
            <person name="Vesth T.C."/>
            <person name="Nybo J."/>
            <person name="Theobald S."/>
            <person name="Brandl J."/>
            <person name="Frisvad J.C."/>
            <person name="Nielsen K.F."/>
            <person name="Lyhne E.K."/>
            <person name="Kogle M.E."/>
            <person name="Kuo A."/>
            <person name="Riley R."/>
            <person name="Clum A."/>
            <person name="Nolan M."/>
            <person name="Lipzen A."/>
            <person name="Salamov A."/>
            <person name="Henrissat B."/>
            <person name="Wiebenga A."/>
            <person name="De vries R.P."/>
            <person name="Grigoriev I.V."/>
            <person name="Mortensen U.H."/>
            <person name="Andersen M.R."/>
            <person name="Baker S.E."/>
        </authorList>
    </citation>
    <scope>NUCLEOTIDE SEQUENCE [LARGE SCALE GENOMIC DNA]</scope>
    <source>
        <strain evidence="15 16">CBS 313.89</strain>
    </source>
</reference>
<feature type="domain" description="AAA+ ATPase" evidence="14">
    <location>
        <begin position="166"/>
        <end position="306"/>
    </location>
</feature>
<keyword evidence="9" id="KW-0496">Mitochondrion</keyword>
<dbReference type="InterPro" id="IPR057495">
    <property type="entry name" value="AAA_lid_BCS1"/>
</dbReference>